<keyword evidence="1" id="KW-0472">Membrane</keyword>
<keyword evidence="1" id="KW-0812">Transmembrane</keyword>
<comment type="caution">
    <text evidence="5">The sequence shown here is derived from an EMBL/GenBank/DDBJ whole genome shotgun (WGS) entry which is preliminary data.</text>
</comment>
<evidence type="ECO:0000259" key="3">
    <source>
        <dbReference type="PROSITE" id="PS50885"/>
    </source>
</evidence>
<dbReference type="InterPro" id="IPR001633">
    <property type="entry name" value="EAL_dom"/>
</dbReference>
<accession>A0ABR7T5J2</accession>
<dbReference type="InterPro" id="IPR024478">
    <property type="entry name" value="HlyB_4HB_MCP"/>
</dbReference>
<dbReference type="SMART" id="SM00052">
    <property type="entry name" value="EAL"/>
    <property type="match status" value="1"/>
</dbReference>
<keyword evidence="1" id="KW-1133">Transmembrane helix</keyword>
<reference evidence="5 6" key="1">
    <citation type="submission" date="2020-07" db="EMBL/GenBank/DDBJ databases">
        <title>Draft whole-genome sequence of Heliobacterium chlorum DSM 3682, type strain.</title>
        <authorList>
            <person name="Kyndt J.A."/>
            <person name="Meyer T.E."/>
            <person name="Imhoff J.F."/>
        </authorList>
    </citation>
    <scope>NUCLEOTIDE SEQUENCE [LARGE SCALE GENOMIC DNA]</scope>
    <source>
        <strain evidence="5 6">DSM 3682</strain>
    </source>
</reference>
<feature type="domain" description="GGDEF" evidence="4">
    <location>
        <begin position="310"/>
        <end position="443"/>
    </location>
</feature>
<dbReference type="CDD" id="cd01948">
    <property type="entry name" value="EAL"/>
    <property type="match status" value="1"/>
</dbReference>
<dbReference type="Gene3D" id="6.10.340.10">
    <property type="match status" value="1"/>
</dbReference>
<dbReference type="SMART" id="SM00304">
    <property type="entry name" value="HAMP"/>
    <property type="match status" value="1"/>
</dbReference>
<feature type="domain" description="HAMP" evidence="3">
    <location>
        <begin position="214"/>
        <end position="269"/>
    </location>
</feature>
<keyword evidence="6" id="KW-1185">Reference proteome</keyword>
<proteinExistence type="predicted"/>
<dbReference type="Pfam" id="PF12729">
    <property type="entry name" value="4HB_MCP_1"/>
    <property type="match status" value="1"/>
</dbReference>
<gene>
    <name evidence="5" type="ORF">H1S01_16390</name>
</gene>
<dbReference type="PANTHER" id="PTHR44757:SF2">
    <property type="entry name" value="BIOFILM ARCHITECTURE MAINTENANCE PROTEIN MBAA"/>
    <property type="match status" value="1"/>
</dbReference>
<dbReference type="RefSeq" id="WP_188041480.1">
    <property type="nucleotide sequence ID" value="NZ_JACVHF010000024.1"/>
</dbReference>
<dbReference type="InterPro" id="IPR035919">
    <property type="entry name" value="EAL_sf"/>
</dbReference>
<evidence type="ECO:0000313" key="5">
    <source>
        <dbReference type="EMBL" id="MBC9786050.1"/>
    </source>
</evidence>
<dbReference type="Proteomes" id="UP000617402">
    <property type="component" value="Unassembled WGS sequence"/>
</dbReference>
<dbReference type="Pfam" id="PF00563">
    <property type="entry name" value="EAL"/>
    <property type="match status" value="1"/>
</dbReference>
<dbReference type="CDD" id="cd06225">
    <property type="entry name" value="HAMP"/>
    <property type="match status" value="1"/>
</dbReference>
<evidence type="ECO:0000313" key="6">
    <source>
        <dbReference type="Proteomes" id="UP000617402"/>
    </source>
</evidence>
<dbReference type="CDD" id="cd01949">
    <property type="entry name" value="GGDEF"/>
    <property type="match status" value="1"/>
</dbReference>
<dbReference type="InterPro" id="IPR029787">
    <property type="entry name" value="Nucleotide_cyclase"/>
</dbReference>
<dbReference type="Pfam" id="PF00990">
    <property type="entry name" value="GGDEF"/>
    <property type="match status" value="1"/>
</dbReference>
<evidence type="ECO:0000259" key="2">
    <source>
        <dbReference type="PROSITE" id="PS50883"/>
    </source>
</evidence>
<dbReference type="PROSITE" id="PS50883">
    <property type="entry name" value="EAL"/>
    <property type="match status" value="1"/>
</dbReference>
<name>A0ABR7T5J2_HELCL</name>
<dbReference type="EMBL" id="JACVHF010000024">
    <property type="protein sequence ID" value="MBC9786050.1"/>
    <property type="molecule type" value="Genomic_DNA"/>
</dbReference>
<dbReference type="SUPFAM" id="SSF158472">
    <property type="entry name" value="HAMP domain-like"/>
    <property type="match status" value="1"/>
</dbReference>
<dbReference type="InterPro" id="IPR000160">
    <property type="entry name" value="GGDEF_dom"/>
</dbReference>
<dbReference type="PROSITE" id="PS50885">
    <property type="entry name" value="HAMP"/>
    <property type="match status" value="1"/>
</dbReference>
<feature type="domain" description="EAL" evidence="2">
    <location>
        <begin position="452"/>
        <end position="706"/>
    </location>
</feature>
<protein>
    <submittedName>
        <fullName evidence="5">EAL domain-containing protein</fullName>
    </submittedName>
</protein>
<dbReference type="PANTHER" id="PTHR44757">
    <property type="entry name" value="DIGUANYLATE CYCLASE DGCP"/>
    <property type="match status" value="1"/>
</dbReference>
<dbReference type="Pfam" id="PF00672">
    <property type="entry name" value="HAMP"/>
    <property type="match status" value="1"/>
</dbReference>
<dbReference type="SMART" id="SM00267">
    <property type="entry name" value="GGDEF"/>
    <property type="match status" value="1"/>
</dbReference>
<dbReference type="InterPro" id="IPR003660">
    <property type="entry name" value="HAMP_dom"/>
</dbReference>
<dbReference type="Gene3D" id="3.30.70.270">
    <property type="match status" value="1"/>
</dbReference>
<dbReference type="InterPro" id="IPR052155">
    <property type="entry name" value="Biofilm_reg_signaling"/>
</dbReference>
<dbReference type="InterPro" id="IPR043128">
    <property type="entry name" value="Rev_trsase/Diguanyl_cyclase"/>
</dbReference>
<evidence type="ECO:0000256" key="1">
    <source>
        <dbReference type="SAM" id="Phobius"/>
    </source>
</evidence>
<sequence>MKLLRDMKMAYKLVCFFLLMALLLAGVGSVGYYTSQEISGNMQVMYHERIVPMHLMDTCRSQIHEVEALSMQLLLAPVNQSDENNLLLRANERLAVIDNLLHTFEEGPLDGQERRWLEQLRQELGLYQQERSQALAMLAAGRHQEAFEHYQNSGAIHLDNGDALLRVLSDHVTEIAAEQSRQGEQTTFFSAVMIVAISSLAVLLALLSGMWLNRLITKPLKAMLAEVEKVAVGDLSGLESQVPAKTKDEIGKLAIGFNQMARSLNEYLKQLEIKNREIHHQAYHDSLTELANRRKFQDRLQELLKNEELKVMAILFIDLDRFKDINDTMGHSTGDMLLKAVARRLIHCLPGADTVARLGGDEFTVILVEPRGNLVIEKACESVMQSIAHPFVLKGHEYYIAASIGISLYPVNGDDAETLVRAADTAMYQAKQKGRNNYQFFTSGMHDAIANRLTLEKYLRKAVEFNEMELFYQPKVCLETGRIMGMEALLRWNHPKLKPISPTEFIPIAEETGMILSLGEWALVQACRQTKSWQETGLPFLRVAVNLSPNQFHQPDLPEQIRSILKDTGLDPQWLELEITENILMDKTANTLNTLQQLKSLGVCISLDDFGTGYSSFSYLKGFPIDCLKIDRTFIQDIPRSSKDANIASAMIRLARNLNMIVVAEGVETQEQLVFLQNHHCHVAQGYIFSEPLSVTAFENLIEKGRYRLVKALKEEGQEGGYS</sequence>
<organism evidence="5 6">
    <name type="scientific">Heliobacterium chlorum</name>
    <dbReference type="NCBI Taxonomy" id="2698"/>
    <lineage>
        <taxon>Bacteria</taxon>
        <taxon>Bacillati</taxon>
        <taxon>Bacillota</taxon>
        <taxon>Clostridia</taxon>
        <taxon>Eubacteriales</taxon>
        <taxon>Heliobacteriaceae</taxon>
        <taxon>Heliobacterium</taxon>
    </lineage>
</organism>
<dbReference type="PROSITE" id="PS50887">
    <property type="entry name" value="GGDEF"/>
    <property type="match status" value="1"/>
</dbReference>
<dbReference type="SUPFAM" id="SSF141868">
    <property type="entry name" value="EAL domain-like"/>
    <property type="match status" value="1"/>
</dbReference>
<feature type="transmembrane region" description="Helical" evidence="1">
    <location>
        <begin position="188"/>
        <end position="212"/>
    </location>
</feature>
<evidence type="ECO:0000259" key="4">
    <source>
        <dbReference type="PROSITE" id="PS50887"/>
    </source>
</evidence>
<dbReference type="Gene3D" id="3.20.20.450">
    <property type="entry name" value="EAL domain"/>
    <property type="match status" value="1"/>
</dbReference>
<dbReference type="NCBIfam" id="TIGR00254">
    <property type="entry name" value="GGDEF"/>
    <property type="match status" value="1"/>
</dbReference>
<dbReference type="SUPFAM" id="SSF55073">
    <property type="entry name" value="Nucleotide cyclase"/>
    <property type="match status" value="1"/>
</dbReference>